<feature type="chain" id="PRO_5042046406" evidence="2">
    <location>
        <begin position="20"/>
        <end position="275"/>
    </location>
</feature>
<gene>
    <name evidence="5" type="ORF">MR241_02575</name>
</gene>
<dbReference type="Pfam" id="PF00497">
    <property type="entry name" value="SBP_bac_3"/>
    <property type="match status" value="1"/>
</dbReference>
<dbReference type="GO" id="GO:0015276">
    <property type="term" value="F:ligand-gated monoatomic ion channel activity"/>
    <property type="evidence" value="ECO:0007669"/>
    <property type="project" value="InterPro"/>
</dbReference>
<dbReference type="SMART" id="SM00062">
    <property type="entry name" value="PBPb"/>
    <property type="match status" value="1"/>
</dbReference>
<dbReference type="PROSITE" id="PS51257">
    <property type="entry name" value="PROKAR_LIPOPROTEIN"/>
    <property type="match status" value="1"/>
</dbReference>
<feature type="domain" description="Ionotropic glutamate receptor C-terminal" evidence="4">
    <location>
        <begin position="39"/>
        <end position="263"/>
    </location>
</feature>
<protein>
    <submittedName>
        <fullName evidence="5">Transporter substrate-binding domain-containing protein</fullName>
    </submittedName>
</protein>
<dbReference type="Proteomes" id="UP001139365">
    <property type="component" value="Unassembled WGS sequence"/>
</dbReference>
<name>A0AAE3K424_9BACT</name>
<keyword evidence="1 2" id="KW-0732">Signal</keyword>
<dbReference type="SUPFAM" id="SSF53850">
    <property type="entry name" value="Periplasmic binding protein-like II"/>
    <property type="match status" value="1"/>
</dbReference>
<dbReference type="InterPro" id="IPR001320">
    <property type="entry name" value="Iontro_rcpt_C"/>
</dbReference>
<dbReference type="SMART" id="SM00079">
    <property type="entry name" value="PBPe"/>
    <property type="match status" value="1"/>
</dbReference>
<accession>A0AAE3K424</accession>
<evidence type="ECO:0000259" key="3">
    <source>
        <dbReference type="SMART" id="SM00062"/>
    </source>
</evidence>
<evidence type="ECO:0000256" key="2">
    <source>
        <dbReference type="SAM" id="SignalP"/>
    </source>
</evidence>
<dbReference type="PANTHER" id="PTHR35936:SF17">
    <property type="entry name" value="ARGININE-BINDING EXTRACELLULAR PROTEIN ARTP"/>
    <property type="match status" value="1"/>
</dbReference>
<sequence>MKKTISLILAAVMILAAFALTGCSSGKGKSLDDIKKAGKLVVYTEAGFAPYEFIYNNEIVGVDIEIMKEVAKKLGVKAEVSDVDFNTICASVKSGKADVGAAGITINDERKLSVDFSMPYSTTEQYIIVAENNDTIKTLEDLSGKKIGVQEGTTSDSAVNKLISDKVVTDTVVTGYKSPAIAAASVPNKIDAVVTDKLTAELIVKNNSGLKTFKLVDKSGNPIAEIEEYGIAVAKGNSELLAVINEVIQELKNNGSIEKWVEDYSALANSGESNS</sequence>
<evidence type="ECO:0000313" key="5">
    <source>
        <dbReference type="EMBL" id="MCI5755163.1"/>
    </source>
</evidence>
<dbReference type="EMBL" id="JALEMU010000045">
    <property type="protein sequence ID" value="MCI5755163.1"/>
    <property type="molecule type" value="Genomic_DNA"/>
</dbReference>
<organism evidence="5 6">
    <name type="scientific">Candidatus Colimorpha enterica</name>
    <dbReference type="NCBI Taxonomy" id="3083063"/>
    <lineage>
        <taxon>Bacteria</taxon>
        <taxon>Pseudomonadati</taxon>
        <taxon>Bacteroidota</taxon>
        <taxon>Bacteroidia</taxon>
        <taxon>Bacteroidales</taxon>
        <taxon>Candidatus Colimorpha</taxon>
    </lineage>
</organism>
<evidence type="ECO:0000313" key="6">
    <source>
        <dbReference type="Proteomes" id="UP001139365"/>
    </source>
</evidence>
<dbReference type="PANTHER" id="PTHR35936">
    <property type="entry name" value="MEMBRANE-BOUND LYTIC MUREIN TRANSGLYCOSYLASE F"/>
    <property type="match status" value="1"/>
</dbReference>
<reference evidence="5 6" key="1">
    <citation type="submission" date="2022-03" db="EMBL/GenBank/DDBJ databases">
        <title>Metagenome-assembled genomes from swine fecal metagenomes.</title>
        <authorList>
            <person name="Holman D.B."/>
            <person name="Kommadath A."/>
        </authorList>
    </citation>
    <scope>NUCLEOTIDE SEQUENCE [LARGE SCALE GENOMIC DNA]</scope>
    <source>
        <strain evidence="5">SUG147</strain>
    </source>
</reference>
<dbReference type="InterPro" id="IPR001638">
    <property type="entry name" value="Solute-binding_3/MltF_N"/>
</dbReference>
<dbReference type="Gene3D" id="3.40.190.10">
    <property type="entry name" value="Periplasmic binding protein-like II"/>
    <property type="match status" value="2"/>
</dbReference>
<dbReference type="AlphaFoldDB" id="A0AAE3K424"/>
<proteinExistence type="predicted"/>
<evidence type="ECO:0000256" key="1">
    <source>
        <dbReference type="ARBA" id="ARBA00022729"/>
    </source>
</evidence>
<evidence type="ECO:0000259" key="4">
    <source>
        <dbReference type="SMART" id="SM00079"/>
    </source>
</evidence>
<comment type="caution">
    <text evidence="5">The sequence shown here is derived from an EMBL/GenBank/DDBJ whole genome shotgun (WGS) entry which is preliminary data.</text>
</comment>
<feature type="domain" description="Solute-binding protein family 3/N-terminal" evidence="3">
    <location>
        <begin position="39"/>
        <end position="263"/>
    </location>
</feature>
<feature type="signal peptide" evidence="2">
    <location>
        <begin position="1"/>
        <end position="19"/>
    </location>
</feature>
<dbReference type="GO" id="GO:0016020">
    <property type="term" value="C:membrane"/>
    <property type="evidence" value="ECO:0007669"/>
    <property type="project" value="InterPro"/>
</dbReference>